<dbReference type="PANTHER" id="PTHR30273">
    <property type="entry name" value="PERIPLASMIC SIGNAL SENSOR AND SIGMA FACTOR ACTIVATOR FECR-RELATED"/>
    <property type="match status" value="1"/>
</dbReference>
<proteinExistence type="predicted"/>
<dbReference type="GO" id="GO:0016989">
    <property type="term" value="F:sigma factor antagonist activity"/>
    <property type="evidence" value="ECO:0007669"/>
    <property type="project" value="TreeGrafter"/>
</dbReference>
<dbReference type="PANTHER" id="PTHR30273:SF2">
    <property type="entry name" value="PROTEIN FECR"/>
    <property type="match status" value="1"/>
</dbReference>
<feature type="domain" description="FecR N-terminal" evidence="3">
    <location>
        <begin position="2"/>
        <end position="42"/>
    </location>
</feature>
<accession>A0A845AAG8</accession>
<evidence type="ECO:0000259" key="2">
    <source>
        <dbReference type="Pfam" id="PF04773"/>
    </source>
</evidence>
<dbReference type="OrthoDB" id="7429207at2"/>
<dbReference type="EMBL" id="WTYQ01000004">
    <property type="protein sequence ID" value="MXP26684.1"/>
    <property type="molecule type" value="Genomic_DNA"/>
</dbReference>
<dbReference type="Proteomes" id="UP000460561">
    <property type="component" value="Unassembled WGS sequence"/>
</dbReference>
<dbReference type="AlphaFoldDB" id="A0A845AAG8"/>
<reference evidence="4 5" key="1">
    <citation type="submission" date="2019-12" db="EMBL/GenBank/DDBJ databases">
        <title>Genomic-based taxomic classification of the family Erythrobacteraceae.</title>
        <authorList>
            <person name="Xu L."/>
        </authorList>
    </citation>
    <scope>NUCLEOTIDE SEQUENCE [LARGE SCALE GENOMIC DNA]</scope>
    <source>
        <strain evidence="4 5">DSM 18604</strain>
    </source>
</reference>
<dbReference type="InterPro" id="IPR006860">
    <property type="entry name" value="FecR"/>
</dbReference>
<evidence type="ECO:0000313" key="5">
    <source>
        <dbReference type="Proteomes" id="UP000460561"/>
    </source>
</evidence>
<dbReference type="RefSeq" id="WP_160739889.1">
    <property type="nucleotide sequence ID" value="NZ_WTYQ01000004.1"/>
</dbReference>
<dbReference type="Gene3D" id="3.55.50.30">
    <property type="match status" value="1"/>
</dbReference>
<feature type="region of interest" description="Disordered" evidence="1">
    <location>
        <begin position="68"/>
        <end position="96"/>
    </location>
</feature>
<dbReference type="PIRSF" id="PIRSF018266">
    <property type="entry name" value="FecR"/>
    <property type="match status" value="1"/>
</dbReference>
<dbReference type="Pfam" id="PF16220">
    <property type="entry name" value="DUF4880"/>
    <property type="match status" value="1"/>
</dbReference>
<feature type="domain" description="FecR protein" evidence="2">
    <location>
        <begin position="139"/>
        <end position="230"/>
    </location>
</feature>
<comment type="caution">
    <text evidence="4">The sequence shown here is derived from an EMBL/GenBank/DDBJ whole genome shotgun (WGS) entry which is preliminary data.</text>
</comment>
<evidence type="ECO:0000313" key="4">
    <source>
        <dbReference type="EMBL" id="MXP26684.1"/>
    </source>
</evidence>
<keyword evidence="5" id="KW-1185">Reference proteome</keyword>
<dbReference type="InterPro" id="IPR012373">
    <property type="entry name" value="Ferrdict_sens_TM"/>
</dbReference>
<sequence length="345" mass="37760">MDEAASWYARLNASDCSDADRRDFMMWRNTDPRNDRAWQSIASASDGLEDLANNSVIAQMIREAHSMPPVSSLEQQFDSHDERGSNEEEEESLAPPKPLLRYAMAAAFVLTMGLGAATVWKSMEQQAPEQVRLAENAHYATAVGESRSITLADGSKVTLDTNSAIEVPHWGKQRVVYLTKGQAYFEVAKDKLHPFVVKSEGKSVEALGTAFTVRAGLDNYDVALLEGRVKVNLGMAGARDTILNAGDTLSLSGKTIAIRHKYADKAADWIDGRLTFDAMPLGQIVEEMNRYSARKIVLQGTALQTKPFSGTFRSNGSDELVQALSAYGIAHVAMSDDQKLVLKAN</sequence>
<evidence type="ECO:0000259" key="3">
    <source>
        <dbReference type="Pfam" id="PF16220"/>
    </source>
</evidence>
<evidence type="ECO:0000256" key="1">
    <source>
        <dbReference type="SAM" id="MobiDB-lite"/>
    </source>
</evidence>
<feature type="compositionally biased region" description="Basic and acidic residues" evidence="1">
    <location>
        <begin position="77"/>
        <end position="86"/>
    </location>
</feature>
<name>A0A845AAG8_9SPHN</name>
<dbReference type="InterPro" id="IPR032623">
    <property type="entry name" value="FecR_N"/>
</dbReference>
<dbReference type="Pfam" id="PF04773">
    <property type="entry name" value="FecR"/>
    <property type="match status" value="1"/>
</dbReference>
<organism evidence="4 5">
    <name type="scientific">Altericroceibacterium indicum</name>
    <dbReference type="NCBI Taxonomy" id="374177"/>
    <lineage>
        <taxon>Bacteria</taxon>
        <taxon>Pseudomonadati</taxon>
        <taxon>Pseudomonadota</taxon>
        <taxon>Alphaproteobacteria</taxon>
        <taxon>Sphingomonadales</taxon>
        <taxon>Erythrobacteraceae</taxon>
        <taxon>Altericroceibacterium</taxon>
    </lineage>
</organism>
<gene>
    <name evidence="4" type="ORF">GRI39_11615</name>
</gene>
<protein>
    <submittedName>
        <fullName evidence="4">DUF4880 domain-containing protein</fullName>
    </submittedName>
</protein>
<dbReference type="Gene3D" id="2.60.120.1440">
    <property type="match status" value="1"/>
</dbReference>